<evidence type="ECO:0000313" key="13">
    <source>
        <dbReference type="EMBL" id="SCU94993.1"/>
    </source>
</evidence>
<feature type="binding site" evidence="10">
    <location>
        <position position="208"/>
    </location>
    <ligand>
        <name>NADP(+)</name>
        <dbReference type="ChEBI" id="CHEBI:58349"/>
    </ligand>
</feature>
<comment type="cofactor">
    <cofactor evidence="1">
        <name>FAD</name>
        <dbReference type="ChEBI" id="CHEBI:57692"/>
    </cofactor>
</comment>
<dbReference type="EMBL" id="FMSH01000480">
    <property type="protein sequence ID" value="SCU94993.1"/>
    <property type="molecule type" value="Genomic_DNA"/>
</dbReference>
<evidence type="ECO:0000256" key="4">
    <source>
        <dbReference type="ARBA" id="ARBA00022827"/>
    </source>
</evidence>
<dbReference type="SUPFAM" id="SSF63380">
    <property type="entry name" value="Riboflavin synthase domain-like"/>
    <property type="match status" value="1"/>
</dbReference>
<dbReference type="InterPro" id="IPR017900">
    <property type="entry name" value="4Fe4S_Fe_S_CS"/>
</dbReference>
<sequence>MGAPDIIKQHLIDPEICIRCNTCEDTCPIDAITHDDRNYVVRADVCNGCNACLSPCPTGAIDNWRTMLRGQAYPIEAQLLWDELPAEVPLPELADLGDAPQATLGDGTATDIAPDAVIQSVETSRHTSPRAPWSAAHPYVNLHGVRAPVTATVAGNYRLTAEDASSDIHHIVLDFGTHFFPILEGQSIGIVPPGTDASGKPHYIRMYSVASPRDGERPGYNNLALTVKRVDQDHDGKPVRGVASNYLCNLAKGDNVQVVGPFGSTFLMPNHAEASIMMICTGTGSAPMRAMTERMRRNMAHFGGRRQLFFGARNANELPYFGPLLKLPKDFLDIHFAFSRDPAAPRRYVQDAIREAADSAAALLADPNGHVYICGLKGMEAGVLEAFEAVCAGAGHAWPEIETAMKAEGRLHIETY</sequence>
<keyword evidence="7" id="KW-0408">Iron</keyword>
<dbReference type="Pfam" id="PF14697">
    <property type="entry name" value="Fer4_21"/>
    <property type="match status" value="1"/>
</dbReference>
<dbReference type="InterPro" id="IPR017927">
    <property type="entry name" value="FAD-bd_FR_type"/>
</dbReference>
<evidence type="ECO:0000256" key="9">
    <source>
        <dbReference type="PIRNR" id="PIRNR000361"/>
    </source>
</evidence>
<dbReference type="PROSITE" id="PS00198">
    <property type="entry name" value="4FE4S_FER_1"/>
    <property type="match status" value="2"/>
</dbReference>
<dbReference type="GO" id="GO:0046872">
    <property type="term" value="F:metal ion binding"/>
    <property type="evidence" value="ECO:0007669"/>
    <property type="project" value="UniProtKB-KW"/>
</dbReference>
<dbReference type="InterPro" id="IPR017938">
    <property type="entry name" value="Riboflavin_synthase-like_b-brl"/>
</dbReference>
<protein>
    <recommendedName>
        <fullName evidence="9">Benzoyl-CoA oxygenase component A</fullName>
        <ecNumber evidence="9">1.14.13.208</ecNumber>
    </recommendedName>
</protein>
<dbReference type="PROSITE" id="PS51384">
    <property type="entry name" value="FAD_FR"/>
    <property type="match status" value="1"/>
</dbReference>
<feature type="binding site" evidence="10">
    <location>
        <begin position="339"/>
        <end position="340"/>
    </location>
    <ligand>
        <name>NADP(+)</name>
        <dbReference type="ChEBI" id="CHEBI:58349"/>
    </ligand>
</feature>
<dbReference type="InterPro" id="IPR039261">
    <property type="entry name" value="FNR_nucleotide-bd"/>
</dbReference>
<keyword evidence="6 9" id="KW-0560">Oxidoreductase</keyword>
<dbReference type="Gene3D" id="3.30.70.20">
    <property type="match status" value="1"/>
</dbReference>
<dbReference type="InterPro" id="IPR017634">
    <property type="entry name" value="Benzoyl_CoA_Oase_BoxA"/>
</dbReference>
<evidence type="ECO:0000256" key="1">
    <source>
        <dbReference type="ARBA" id="ARBA00001974"/>
    </source>
</evidence>
<keyword evidence="5 9" id="KW-0521">NADP</keyword>
<evidence type="ECO:0000259" key="12">
    <source>
        <dbReference type="PROSITE" id="PS51384"/>
    </source>
</evidence>
<dbReference type="EC" id="1.14.13.208" evidence="9"/>
<keyword evidence="8" id="KW-0411">Iron-sulfur</keyword>
<comment type="catalytic activity">
    <reaction evidence="9">
        <text>benzoyl-CoA + NADPH + O2 + H(+) = 2,3-epoxy-2,3-dihydrobenzoyl-CoA + NADP(+) + H2O</text>
        <dbReference type="Rhea" id="RHEA:48312"/>
        <dbReference type="ChEBI" id="CHEBI:15377"/>
        <dbReference type="ChEBI" id="CHEBI:15378"/>
        <dbReference type="ChEBI" id="CHEBI:15379"/>
        <dbReference type="ChEBI" id="CHEBI:57369"/>
        <dbReference type="ChEBI" id="CHEBI:57783"/>
        <dbReference type="ChEBI" id="CHEBI:58349"/>
        <dbReference type="ChEBI" id="CHEBI:88118"/>
        <dbReference type="EC" id="1.14.13.208"/>
    </reaction>
</comment>
<feature type="binding site" evidence="10">
    <location>
        <position position="283"/>
    </location>
    <ligand>
        <name>NADP(+)</name>
        <dbReference type="ChEBI" id="CHEBI:58349"/>
    </ligand>
</feature>
<accession>A0A1K0JJL1</accession>
<dbReference type="Gene3D" id="3.40.50.80">
    <property type="entry name" value="Nucleotide-binding domain of ferredoxin-NADP reductase (FNR) module"/>
    <property type="match status" value="1"/>
</dbReference>
<evidence type="ECO:0000256" key="5">
    <source>
        <dbReference type="ARBA" id="ARBA00022857"/>
    </source>
</evidence>
<dbReference type="PIRSF" id="PIRSF501177">
    <property type="entry name" value="BoxA"/>
    <property type="match status" value="1"/>
</dbReference>
<dbReference type="GO" id="GO:0051536">
    <property type="term" value="F:iron-sulfur cluster binding"/>
    <property type="evidence" value="ECO:0007669"/>
    <property type="project" value="UniProtKB-KW"/>
</dbReference>
<dbReference type="SUPFAM" id="SSF52343">
    <property type="entry name" value="Ferredoxin reductase-like, C-terminal NADP-linked domain"/>
    <property type="match status" value="1"/>
</dbReference>
<dbReference type="InterPro" id="IPR017896">
    <property type="entry name" value="4Fe4S_Fe-S-bd"/>
</dbReference>
<feature type="binding site" evidence="10">
    <location>
        <position position="414"/>
    </location>
    <ligand>
        <name>NADP(+)</name>
        <dbReference type="ChEBI" id="CHEBI:58349"/>
    </ligand>
</feature>
<dbReference type="PIRSF" id="PIRSF000361">
    <property type="entry name" value="Frd-NADP+_RD"/>
    <property type="match status" value="1"/>
</dbReference>
<dbReference type="PRINTS" id="PR00371">
    <property type="entry name" value="FPNCR"/>
</dbReference>
<reference evidence="13" key="1">
    <citation type="submission" date="2016-09" db="EMBL/GenBank/DDBJ databases">
        <authorList>
            <person name="Capua I."/>
            <person name="De Benedictis P."/>
            <person name="Joannis T."/>
            <person name="Lombin L.H."/>
            <person name="Cattoli G."/>
        </authorList>
    </citation>
    <scope>NUCLEOTIDE SEQUENCE</scope>
    <source>
        <strain evidence="13">B9</strain>
    </source>
</reference>
<dbReference type="Gene3D" id="2.40.30.10">
    <property type="entry name" value="Translation factors"/>
    <property type="match status" value="1"/>
</dbReference>
<dbReference type="GO" id="GO:0016491">
    <property type="term" value="F:oxidoreductase activity"/>
    <property type="evidence" value="ECO:0007669"/>
    <property type="project" value="UniProtKB-KW"/>
</dbReference>
<dbReference type="InterPro" id="IPR001709">
    <property type="entry name" value="Flavoprot_Pyr_Nucl_cyt_Rdtase"/>
</dbReference>
<evidence type="ECO:0000256" key="7">
    <source>
        <dbReference type="ARBA" id="ARBA00023004"/>
    </source>
</evidence>
<organism evidence="13">
    <name type="scientific">Cupriavidus necator</name>
    <name type="common">Alcaligenes eutrophus</name>
    <name type="synonym">Ralstonia eutropha</name>
    <dbReference type="NCBI Taxonomy" id="106590"/>
    <lineage>
        <taxon>Bacteria</taxon>
        <taxon>Pseudomonadati</taxon>
        <taxon>Pseudomonadota</taxon>
        <taxon>Betaproteobacteria</taxon>
        <taxon>Burkholderiales</taxon>
        <taxon>Burkholderiaceae</taxon>
        <taxon>Cupriavidus</taxon>
    </lineage>
</organism>
<evidence type="ECO:0000256" key="6">
    <source>
        <dbReference type="ARBA" id="ARBA00023002"/>
    </source>
</evidence>
<dbReference type="AlphaFoldDB" id="A0A1K0JJL1"/>
<dbReference type="SUPFAM" id="SSF54862">
    <property type="entry name" value="4Fe-4S ferredoxins"/>
    <property type="match status" value="1"/>
</dbReference>
<evidence type="ECO:0000259" key="11">
    <source>
        <dbReference type="PROSITE" id="PS51379"/>
    </source>
</evidence>
<dbReference type="Pfam" id="PF00175">
    <property type="entry name" value="NAD_binding_1"/>
    <property type="match status" value="1"/>
</dbReference>
<feature type="binding site" evidence="10">
    <location>
        <position position="228"/>
    </location>
    <ligand>
        <name>NADP(+)</name>
        <dbReference type="ChEBI" id="CHEBI:58349"/>
    </ligand>
</feature>
<feature type="domain" description="FAD-binding FR-type" evidence="12">
    <location>
        <begin position="146"/>
        <end position="268"/>
    </location>
</feature>
<evidence type="ECO:0000256" key="2">
    <source>
        <dbReference type="ARBA" id="ARBA00022630"/>
    </source>
</evidence>
<evidence type="ECO:0000256" key="10">
    <source>
        <dbReference type="PIRSR" id="PIRSR000361-1"/>
    </source>
</evidence>
<feature type="domain" description="4Fe-4S ferredoxin-type" evidence="11">
    <location>
        <begin position="39"/>
        <end position="66"/>
    </location>
</feature>
<dbReference type="InterPro" id="IPR001433">
    <property type="entry name" value="OxRdtase_FAD/NAD-bd"/>
</dbReference>
<dbReference type="InterPro" id="IPR015701">
    <property type="entry name" value="FNR"/>
</dbReference>
<feature type="domain" description="4Fe-4S ferredoxin-type" evidence="11">
    <location>
        <begin position="8"/>
        <end position="37"/>
    </location>
</feature>
<keyword evidence="2 9" id="KW-0285">Flavoprotein</keyword>
<dbReference type="CDD" id="cd06208">
    <property type="entry name" value="CYPOR_like_FNR"/>
    <property type="match status" value="1"/>
</dbReference>
<evidence type="ECO:0000256" key="3">
    <source>
        <dbReference type="ARBA" id="ARBA00022723"/>
    </source>
</evidence>
<feature type="binding site" evidence="10">
    <location>
        <begin position="375"/>
        <end position="376"/>
    </location>
    <ligand>
        <name>NADP(+)</name>
        <dbReference type="ChEBI" id="CHEBI:58349"/>
    </ligand>
</feature>
<comment type="subunit">
    <text evidence="9">Homodimer.</text>
</comment>
<evidence type="ECO:0000256" key="8">
    <source>
        <dbReference type="ARBA" id="ARBA00023014"/>
    </source>
</evidence>
<dbReference type="PANTHER" id="PTHR43314">
    <property type="match status" value="1"/>
</dbReference>
<dbReference type="RefSeq" id="WP_340529578.1">
    <property type="nucleotide sequence ID" value="NZ_FMSH01000480.1"/>
</dbReference>
<dbReference type="NCBIfam" id="TIGR03224">
    <property type="entry name" value="benzo_boxA"/>
    <property type="match status" value="1"/>
</dbReference>
<proteinExistence type="predicted"/>
<keyword evidence="3" id="KW-0479">Metal-binding</keyword>
<dbReference type="PROSITE" id="PS51379">
    <property type="entry name" value="4FE4S_FER_2"/>
    <property type="match status" value="2"/>
</dbReference>
<name>A0A1K0JJL1_CUPNE</name>
<keyword evidence="4 9" id="KW-0274">FAD</keyword>
<gene>
    <name evidence="13" type="primary">boxA</name>
    <name evidence="13" type="ORF">CNECB9_5300039</name>
</gene>